<reference evidence="7 8" key="1">
    <citation type="submission" date="2023-04" db="EMBL/GenBank/DDBJ databases">
        <authorList>
            <person name="Hsu D."/>
        </authorList>
    </citation>
    <scope>NUCLEOTIDE SEQUENCE [LARGE SCALE GENOMIC DNA]</scope>
    <source>
        <strain evidence="7 8">MK1</strain>
    </source>
</reference>
<feature type="domain" description="Response regulatory" evidence="4">
    <location>
        <begin position="6"/>
        <end position="122"/>
    </location>
</feature>
<dbReference type="SUPFAM" id="SSF52172">
    <property type="entry name" value="CheY-like"/>
    <property type="match status" value="1"/>
</dbReference>
<dbReference type="PROSITE" id="PS50110">
    <property type="entry name" value="RESPONSE_REGULATORY"/>
    <property type="match status" value="1"/>
</dbReference>
<evidence type="ECO:0000256" key="1">
    <source>
        <dbReference type="ARBA" id="ARBA00018672"/>
    </source>
</evidence>
<dbReference type="InterPro" id="IPR050469">
    <property type="entry name" value="Diguanylate_Cyclase"/>
</dbReference>
<sequence length="417" mass="47383">MRKAPLILIIDDTKLNIMVLGDMLKKHNYQVVAVHSGEEALALAEKRRPDLILLDIMMPGMDGFEVCGRLKKKDSTKEIPVIFISALQKVENKVMAFECGGVDYITKPFQEQEVMARIETHLELKRVKETLQEHNKWLKALFENATEPIFLFGKTFSVVDMNKQAEKIFKYKIEEIKGQHIDEVLDRGKPNTADRQATERILAGNSVETEGTRYDKSGNPVECLIRGIPIIIDGDLSGGYAMYVDITKQKALEEKLTFLSFHDQLTGLYNRTYFEEELARLDTERQLPISIIMGDANDLKLVNDTYGHYEGDKLLVQIVKALQKSCRKEDIIARWGGDEFVILLPQTPQKGADVICSRIRQACKEAGNKPVPLSIALGSAVKESSNQDIHEVLKIAEDRMYREKGVMRSRINLNRMK</sequence>
<feature type="domain" description="GGDEF" evidence="6">
    <location>
        <begin position="287"/>
        <end position="416"/>
    </location>
</feature>
<dbReference type="Pfam" id="PF00072">
    <property type="entry name" value="Response_reg"/>
    <property type="match status" value="1"/>
</dbReference>
<feature type="modified residue" description="4-aspartylphosphate" evidence="3">
    <location>
        <position position="55"/>
    </location>
</feature>
<keyword evidence="3" id="KW-0597">Phosphoprotein</keyword>
<evidence type="ECO:0000313" key="7">
    <source>
        <dbReference type="EMBL" id="WRO22621.1"/>
    </source>
</evidence>
<keyword evidence="7" id="KW-0548">Nucleotidyltransferase</keyword>
<evidence type="ECO:0000259" key="6">
    <source>
        <dbReference type="PROSITE" id="PS50887"/>
    </source>
</evidence>
<evidence type="ECO:0000313" key="8">
    <source>
        <dbReference type="Proteomes" id="UP001329915"/>
    </source>
</evidence>
<name>A0AAU0UQW8_9FIRM</name>
<dbReference type="Pfam" id="PF00990">
    <property type="entry name" value="GGDEF"/>
    <property type="match status" value="1"/>
</dbReference>
<accession>A0AAU0UQW8</accession>
<comment type="function">
    <text evidence="2">May play the central regulatory role in sporulation. It may be an element of the effector pathway responsible for the activation of sporulation genes in response to nutritional stress. Spo0A may act in concert with spo0H (a sigma factor) to control the expression of some genes that are critical to the sporulation process.</text>
</comment>
<dbReference type="GO" id="GO:0000160">
    <property type="term" value="P:phosphorelay signal transduction system"/>
    <property type="evidence" value="ECO:0007669"/>
    <property type="project" value="InterPro"/>
</dbReference>
<dbReference type="CDD" id="cd01949">
    <property type="entry name" value="GGDEF"/>
    <property type="match status" value="1"/>
</dbReference>
<dbReference type="InterPro" id="IPR000014">
    <property type="entry name" value="PAS"/>
</dbReference>
<dbReference type="SUPFAM" id="SSF55073">
    <property type="entry name" value="Nucleotide cyclase"/>
    <property type="match status" value="1"/>
</dbReference>
<dbReference type="Pfam" id="PF13426">
    <property type="entry name" value="PAS_9"/>
    <property type="match status" value="1"/>
</dbReference>
<evidence type="ECO:0000259" key="4">
    <source>
        <dbReference type="PROSITE" id="PS50110"/>
    </source>
</evidence>
<organism evidence="7 8">
    <name type="scientific">Metallumcola ferriviriculae</name>
    <dbReference type="NCBI Taxonomy" id="3039180"/>
    <lineage>
        <taxon>Bacteria</taxon>
        <taxon>Bacillati</taxon>
        <taxon>Bacillota</taxon>
        <taxon>Clostridia</taxon>
        <taxon>Neomoorellales</taxon>
        <taxon>Desulfitibacteraceae</taxon>
        <taxon>Metallumcola</taxon>
    </lineage>
</organism>
<dbReference type="InterPro" id="IPR000160">
    <property type="entry name" value="GGDEF_dom"/>
</dbReference>
<dbReference type="SMART" id="SM00267">
    <property type="entry name" value="GGDEF"/>
    <property type="match status" value="1"/>
</dbReference>
<dbReference type="InterPro" id="IPR011006">
    <property type="entry name" value="CheY-like_superfamily"/>
</dbReference>
<dbReference type="NCBIfam" id="TIGR00229">
    <property type="entry name" value="sensory_box"/>
    <property type="match status" value="1"/>
</dbReference>
<dbReference type="PANTHER" id="PTHR45138:SF9">
    <property type="entry name" value="DIGUANYLATE CYCLASE DGCM-RELATED"/>
    <property type="match status" value="1"/>
</dbReference>
<dbReference type="SMART" id="SM00091">
    <property type="entry name" value="PAS"/>
    <property type="match status" value="1"/>
</dbReference>
<dbReference type="GO" id="GO:0043709">
    <property type="term" value="P:cell adhesion involved in single-species biofilm formation"/>
    <property type="evidence" value="ECO:0007669"/>
    <property type="project" value="TreeGrafter"/>
</dbReference>
<dbReference type="KEGG" id="dbc:MFMK1_002459"/>
<dbReference type="NCBIfam" id="TIGR00254">
    <property type="entry name" value="GGDEF"/>
    <property type="match status" value="1"/>
</dbReference>
<dbReference type="Gene3D" id="3.40.50.2300">
    <property type="match status" value="1"/>
</dbReference>
<evidence type="ECO:0000256" key="2">
    <source>
        <dbReference type="ARBA" id="ARBA00024867"/>
    </source>
</evidence>
<dbReference type="SMART" id="SM00448">
    <property type="entry name" value="REC"/>
    <property type="match status" value="1"/>
</dbReference>
<evidence type="ECO:0000259" key="5">
    <source>
        <dbReference type="PROSITE" id="PS50112"/>
    </source>
</evidence>
<dbReference type="PROSITE" id="PS50112">
    <property type="entry name" value="PAS"/>
    <property type="match status" value="1"/>
</dbReference>
<dbReference type="InterPro" id="IPR001789">
    <property type="entry name" value="Sig_transdc_resp-reg_receiver"/>
</dbReference>
<dbReference type="PROSITE" id="PS50887">
    <property type="entry name" value="GGDEF"/>
    <property type="match status" value="1"/>
</dbReference>
<dbReference type="InterPro" id="IPR029787">
    <property type="entry name" value="Nucleotide_cyclase"/>
</dbReference>
<evidence type="ECO:0000256" key="3">
    <source>
        <dbReference type="PROSITE-ProRule" id="PRU00169"/>
    </source>
</evidence>
<dbReference type="SUPFAM" id="SSF55785">
    <property type="entry name" value="PYP-like sensor domain (PAS domain)"/>
    <property type="match status" value="1"/>
</dbReference>
<dbReference type="AlphaFoldDB" id="A0AAU0UQW8"/>
<dbReference type="RefSeq" id="WP_366922030.1">
    <property type="nucleotide sequence ID" value="NZ_CP121694.1"/>
</dbReference>
<dbReference type="InterPro" id="IPR035965">
    <property type="entry name" value="PAS-like_dom_sf"/>
</dbReference>
<keyword evidence="7" id="KW-0808">Transferase</keyword>
<gene>
    <name evidence="7" type="ORF">MFMK1_002459</name>
</gene>
<dbReference type="GO" id="GO:0005886">
    <property type="term" value="C:plasma membrane"/>
    <property type="evidence" value="ECO:0007669"/>
    <property type="project" value="TreeGrafter"/>
</dbReference>
<proteinExistence type="predicted"/>
<keyword evidence="8" id="KW-1185">Reference proteome</keyword>
<dbReference type="InterPro" id="IPR043128">
    <property type="entry name" value="Rev_trsase/Diguanyl_cyclase"/>
</dbReference>
<dbReference type="CDD" id="cd00130">
    <property type="entry name" value="PAS"/>
    <property type="match status" value="1"/>
</dbReference>
<dbReference type="GO" id="GO:1902201">
    <property type="term" value="P:negative regulation of bacterial-type flagellum-dependent cell motility"/>
    <property type="evidence" value="ECO:0007669"/>
    <property type="project" value="TreeGrafter"/>
</dbReference>
<feature type="domain" description="PAS" evidence="5">
    <location>
        <begin position="134"/>
        <end position="205"/>
    </location>
</feature>
<dbReference type="Gene3D" id="3.30.70.270">
    <property type="match status" value="1"/>
</dbReference>
<dbReference type="Proteomes" id="UP001329915">
    <property type="component" value="Chromosome"/>
</dbReference>
<dbReference type="Gene3D" id="3.30.450.20">
    <property type="entry name" value="PAS domain"/>
    <property type="match status" value="1"/>
</dbReference>
<dbReference type="EMBL" id="CP121694">
    <property type="protein sequence ID" value="WRO22621.1"/>
    <property type="molecule type" value="Genomic_DNA"/>
</dbReference>
<protein>
    <recommendedName>
        <fullName evidence="1">Stage 0 sporulation protein A homolog</fullName>
    </recommendedName>
</protein>
<dbReference type="CDD" id="cd19920">
    <property type="entry name" value="REC_PA4781-like"/>
    <property type="match status" value="1"/>
</dbReference>
<dbReference type="PANTHER" id="PTHR45138">
    <property type="entry name" value="REGULATORY COMPONENTS OF SENSORY TRANSDUCTION SYSTEM"/>
    <property type="match status" value="1"/>
</dbReference>
<dbReference type="GO" id="GO:0052621">
    <property type="term" value="F:diguanylate cyclase activity"/>
    <property type="evidence" value="ECO:0007669"/>
    <property type="project" value="TreeGrafter"/>
</dbReference>